<reference evidence="1" key="2">
    <citation type="submission" date="2025-09" db="UniProtKB">
        <authorList>
            <consortium name="Ensembl"/>
        </authorList>
    </citation>
    <scope>IDENTIFICATION</scope>
</reference>
<dbReference type="PANTHER" id="PTHR28674">
    <property type="entry name" value="SIMILAR TO DNA SEGMENT, CHR 10, WAYNE STATE UNIVERSITY 102,-EXPRESSED"/>
    <property type="match status" value="1"/>
</dbReference>
<dbReference type="AlphaFoldDB" id="A0A3Q3ACP5"/>
<protein>
    <submittedName>
        <fullName evidence="1">NOP protein chaperone 1</fullName>
    </submittedName>
</protein>
<dbReference type="GO" id="GO:0000492">
    <property type="term" value="P:box C/D snoRNP assembly"/>
    <property type="evidence" value="ECO:0007669"/>
    <property type="project" value="InterPro"/>
</dbReference>
<dbReference type="PANTHER" id="PTHR28674:SF1">
    <property type="entry name" value="NOP PROTEIN CHAPERONE 1"/>
    <property type="match status" value="1"/>
</dbReference>
<name>A0A3Q3ACP5_KRYMA</name>
<proteinExistence type="predicted"/>
<dbReference type="Ensembl" id="ENSKMAT00000014206.1">
    <property type="protein sequence ID" value="ENSKMAP00000013996.1"/>
    <property type="gene ID" value="ENSKMAG00000010511.1"/>
</dbReference>
<reference evidence="1" key="1">
    <citation type="submission" date="2025-08" db="UniProtKB">
        <authorList>
            <consortium name="Ensembl"/>
        </authorList>
    </citation>
    <scope>IDENTIFICATION</scope>
</reference>
<dbReference type="OMA" id="SCGNEGA"/>
<evidence type="ECO:0000313" key="2">
    <source>
        <dbReference type="Proteomes" id="UP000264800"/>
    </source>
</evidence>
<evidence type="ECO:0000313" key="1">
    <source>
        <dbReference type="Ensembl" id="ENSKMAP00000013996.1"/>
    </source>
</evidence>
<organism evidence="1 2">
    <name type="scientific">Kryptolebias marmoratus</name>
    <name type="common">Mangrove killifish</name>
    <name type="synonym">Rivulus marmoratus</name>
    <dbReference type="NCBI Taxonomy" id="37003"/>
    <lineage>
        <taxon>Eukaryota</taxon>
        <taxon>Metazoa</taxon>
        <taxon>Chordata</taxon>
        <taxon>Craniata</taxon>
        <taxon>Vertebrata</taxon>
        <taxon>Euteleostomi</taxon>
        <taxon>Actinopterygii</taxon>
        <taxon>Neopterygii</taxon>
        <taxon>Teleostei</taxon>
        <taxon>Neoteleostei</taxon>
        <taxon>Acanthomorphata</taxon>
        <taxon>Ovalentaria</taxon>
        <taxon>Atherinomorphae</taxon>
        <taxon>Cyprinodontiformes</taxon>
        <taxon>Rivulidae</taxon>
        <taxon>Kryptolebias</taxon>
    </lineage>
</organism>
<dbReference type="GeneTree" id="ENSGT00940000165155"/>
<dbReference type="GO" id="GO:0062064">
    <property type="term" value="F:box C/D methylation guide snoRNP complex binding"/>
    <property type="evidence" value="ECO:0007669"/>
    <property type="project" value="TreeGrafter"/>
</dbReference>
<sequence>MYHTCQEKHGRAFAKMDLKTQKTTSQTLLSCGNGGVSEKLLLKPKAAGAFQTERVPRSSVLERLQDFLPQMAEANEKLRRQIDEAPAGHFDIENVKEAEKVIEMVSGRARITTHTLSFKVKSEAQKQLSAYLLRAETIQSTVRK</sequence>
<keyword evidence="2" id="KW-1185">Reference proteome</keyword>
<dbReference type="STRING" id="37003.ENSKMAP00000013996"/>
<dbReference type="Pfam" id="PF15370">
    <property type="entry name" value="NOPCHAP1"/>
    <property type="match status" value="1"/>
</dbReference>
<dbReference type="Proteomes" id="UP000264800">
    <property type="component" value="Unplaced"/>
</dbReference>
<accession>A0A3Q3ACP5</accession>
<dbReference type="InterPro" id="IPR027921">
    <property type="entry name" value="NOPCHAP1"/>
</dbReference>